<dbReference type="EMBL" id="JACAZF010000005">
    <property type="protein sequence ID" value="KAF7303443.1"/>
    <property type="molecule type" value="Genomic_DNA"/>
</dbReference>
<dbReference type="Proteomes" id="UP000636479">
    <property type="component" value="Unassembled WGS sequence"/>
</dbReference>
<evidence type="ECO:0000313" key="6">
    <source>
        <dbReference type="Proteomes" id="UP000636479"/>
    </source>
</evidence>
<dbReference type="Pfam" id="PF23562">
    <property type="entry name" value="AMP-binding_C_3"/>
    <property type="match status" value="1"/>
</dbReference>
<reference evidence="5" key="1">
    <citation type="submission" date="2020-05" db="EMBL/GenBank/DDBJ databases">
        <title>Mycena genomes resolve the evolution of fungal bioluminescence.</title>
        <authorList>
            <person name="Tsai I.J."/>
        </authorList>
    </citation>
    <scope>NUCLEOTIDE SEQUENCE</scope>
    <source>
        <strain evidence="5">171206Taipei</strain>
    </source>
</reference>
<feature type="domain" description="Thioester reductase (TE)" evidence="4">
    <location>
        <begin position="700"/>
        <end position="935"/>
    </location>
</feature>
<keyword evidence="6" id="KW-1185">Reference proteome</keyword>
<feature type="domain" description="AMP-dependent synthetase/ligase" evidence="3">
    <location>
        <begin position="57"/>
        <end position="359"/>
    </location>
</feature>
<dbReference type="InterPro" id="IPR013120">
    <property type="entry name" value="FAR_NAD-bd"/>
</dbReference>
<dbReference type="SUPFAM" id="SSF51735">
    <property type="entry name" value="NAD(P)-binding Rossmann-fold domains"/>
    <property type="match status" value="1"/>
</dbReference>
<dbReference type="GeneID" id="59345010"/>
<evidence type="ECO:0000259" key="4">
    <source>
        <dbReference type="Pfam" id="PF07993"/>
    </source>
</evidence>
<dbReference type="SUPFAM" id="SSF56801">
    <property type="entry name" value="Acetyl-CoA synthetase-like"/>
    <property type="match status" value="1"/>
</dbReference>
<evidence type="ECO:0000313" key="5">
    <source>
        <dbReference type="EMBL" id="KAF7303443.1"/>
    </source>
</evidence>
<comment type="caution">
    <text evidence="5">The sequence shown here is derived from an EMBL/GenBank/DDBJ whole genome shotgun (WGS) entry which is preliminary data.</text>
</comment>
<keyword evidence="1" id="KW-0596">Phosphopantetheine</keyword>
<dbReference type="InterPro" id="IPR036291">
    <property type="entry name" value="NAD(P)-bd_dom_sf"/>
</dbReference>
<evidence type="ECO:0000256" key="1">
    <source>
        <dbReference type="ARBA" id="ARBA00022450"/>
    </source>
</evidence>
<dbReference type="InterPro" id="IPR051414">
    <property type="entry name" value="Adenylate-forming_Reductase"/>
</dbReference>
<name>A0A8H6SQP2_9AGAR</name>
<dbReference type="InterPro" id="IPR020845">
    <property type="entry name" value="AMP-binding_CS"/>
</dbReference>
<dbReference type="Pfam" id="PF07993">
    <property type="entry name" value="NAD_binding_4"/>
    <property type="match status" value="1"/>
</dbReference>
<dbReference type="InterPro" id="IPR000873">
    <property type="entry name" value="AMP-dep_synth/lig_dom"/>
</dbReference>
<accession>A0A8H6SQP2</accession>
<keyword evidence="2" id="KW-0597">Phosphoprotein</keyword>
<evidence type="ECO:0000259" key="3">
    <source>
        <dbReference type="Pfam" id="PF00501"/>
    </source>
</evidence>
<dbReference type="OrthoDB" id="429813at2759"/>
<sequence length="1056" mass="114155">MSSVAVTSPTTTTTPALVPPLDGSLDVRGLIDFHLTNVNLSSAYSFANDNASLTDISRFEFARAAHRAAHLLFREGARAGDVVAIVAHADALLYQAIVAGCIVAGLVPFPISQRNSEVALVHLLTTTNTRRILTTHKSLGPLLESISSQAAAAGINVQEIPVLGELYPLLGREAPQDAFSAYPALSSRAKGTDVALYLHSSGSTGLPKPIPLPHRTVHSFAGMDLFRQFGELAPRLAVGALPPFHAMGVFLQLIAPIFSGGTACIYPPVSMDEYRPPITATPENALDNARRAKANGIITVPAFLLEWAQREEDVRNLAALNMVMYSGGTLATKVGDYLVSQGVNLVQVYGGTEFAAGNTLKRTNVLPSEWNWLQISESVNIRWMAVGDGSFECQFLTTPIHFPAIENLPDVPGYATKDLFERHPTKPHLYRIVGRLDDVLIMANGEKTVPGPMEDILTASPFIAGAVMFGRERNQIGVLVEPSRPVNTQDPAALGEFRNLIWPVVEEANGIAPAFARVYKEMILVTSTEQPMIRAPKGTVVKKATIALYDAQITALYDTVEASTTADVRPPTSWAPIDIEPWLLTHTSFLSGKTMDIGGDLFEQGFDSLNATFLRHRIVAALRNYGEETAAAARNIPQNFVYAHPSIPQLARAISALVYGTDSSSSVDATEMVEAMITKYTQEFPPRAPHQQASEHVALLTGSTGGLGSHLLDILLRHPAVRTVYAFNRPGRTLVAERQATAFRERGLDVVLLQGKKLVFLEGDTTRADLGLQPEMLAVLRSTLTVIIHNAWALDFNKSLASFEPHVCGTRNLVDLALATDAKFMFTSSIASAQGWDRTKGAFPEELQLDAGVAVGNGYGESKYISERILAKSGLRATSFRIGQVTGSGSTGAWATTDWVPAIVKSSVALGCVPVTGESAASVAWLPPEAVAQAIVDVALLKTEQPFAVNLVHPRPVAWDFVFGAISQRLKLLILPMAQWLARVEERSRDASEGDMELVPAVKLLEFLKTAFTGAADVQFATARAESVSPAMKELKPLEVADVHRWLGYWESKDFL</sequence>
<dbReference type="Gene3D" id="3.40.50.720">
    <property type="entry name" value="NAD(P)-binding Rossmann-like Domain"/>
    <property type="match status" value="1"/>
</dbReference>
<dbReference type="AlphaFoldDB" id="A0A8H6SQP2"/>
<dbReference type="InterPro" id="IPR042099">
    <property type="entry name" value="ANL_N_sf"/>
</dbReference>
<protein>
    <submittedName>
        <fullName evidence="5">Acetyl-CoA synthetase-like protein</fullName>
    </submittedName>
</protein>
<dbReference type="Gene3D" id="3.40.50.12780">
    <property type="entry name" value="N-terminal domain of ligase-like"/>
    <property type="match status" value="1"/>
</dbReference>
<evidence type="ECO:0000256" key="2">
    <source>
        <dbReference type="ARBA" id="ARBA00022553"/>
    </source>
</evidence>
<dbReference type="PANTHER" id="PTHR43439">
    <property type="entry name" value="PHENYLACETATE-COENZYME A LIGASE"/>
    <property type="match status" value="1"/>
</dbReference>
<dbReference type="PANTHER" id="PTHR43439:SF2">
    <property type="entry name" value="ENZYME, PUTATIVE (JCVI)-RELATED"/>
    <property type="match status" value="1"/>
</dbReference>
<proteinExistence type="predicted"/>
<organism evidence="5 6">
    <name type="scientific">Mycena indigotica</name>
    <dbReference type="NCBI Taxonomy" id="2126181"/>
    <lineage>
        <taxon>Eukaryota</taxon>
        <taxon>Fungi</taxon>
        <taxon>Dikarya</taxon>
        <taxon>Basidiomycota</taxon>
        <taxon>Agaricomycotina</taxon>
        <taxon>Agaricomycetes</taxon>
        <taxon>Agaricomycetidae</taxon>
        <taxon>Agaricales</taxon>
        <taxon>Marasmiineae</taxon>
        <taxon>Mycenaceae</taxon>
        <taxon>Mycena</taxon>
    </lineage>
</organism>
<dbReference type="RefSeq" id="XP_037220415.1">
    <property type="nucleotide sequence ID" value="XM_037362494.1"/>
</dbReference>
<dbReference type="Pfam" id="PF00501">
    <property type="entry name" value="AMP-binding"/>
    <property type="match status" value="1"/>
</dbReference>
<gene>
    <name evidence="5" type="ORF">MIND_00573100</name>
</gene>
<dbReference type="PROSITE" id="PS00455">
    <property type="entry name" value="AMP_BINDING"/>
    <property type="match status" value="1"/>
</dbReference>